<accession>A0ABN7C5Q8</accession>
<dbReference type="Proteomes" id="UP001529514">
    <property type="component" value="Chromosome"/>
</dbReference>
<proteinExistence type="predicted"/>
<feature type="compositionally biased region" description="Basic and acidic residues" evidence="1">
    <location>
        <begin position="40"/>
        <end position="61"/>
    </location>
</feature>
<evidence type="ECO:0000313" key="2">
    <source>
        <dbReference type="EMBL" id="BET97698.1"/>
    </source>
</evidence>
<feature type="region of interest" description="Disordered" evidence="1">
    <location>
        <begin position="37"/>
        <end position="61"/>
    </location>
</feature>
<gene>
    <name evidence="2" type="ORF">TCT1_26190</name>
</gene>
<evidence type="ECO:0000313" key="3">
    <source>
        <dbReference type="Proteomes" id="UP001529514"/>
    </source>
</evidence>
<evidence type="ECO:0008006" key="4">
    <source>
        <dbReference type="Google" id="ProtNLM"/>
    </source>
</evidence>
<keyword evidence="3" id="KW-1185">Reference proteome</keyword>
<organism evidence="2 3">
    <name type="scientific">Xenorhabdus taiwanensis</name>
    <dbReference type="NCBI Taxonomy" id="3085177"/>
    <lineage>
        <taxon>Bacteria</taxon>
        <taxon>Pseudomonadati</taxon>
        <taxon>Pseudomonadota</taxon>
        <taxon>Gammaproteobacteria</taxon>
        <taxon>Enterobacterales</taxon>
        <taxon>Morganellaceae</taxon>
        <taxon>Xenorhabdus</taxon>
    </lineage>
</organism>
<sequence length="61" mass="6823">MKTMLYKQGTMITCGPYSLDYIVVANEEIEGGLKQGWVKHPHETAEKPKRSEAVKDGENQG</sequence>
<evidence type="ECO:0000256" key="1">
    <source>
        <dbReference type="SAM" id="MobiDB-lite"/>
    </source>
</evidence>
<reference evidence="2 3" key="1">
    <citation type="submission" date="2023-10" db="EMBL/GenBank/DDBJ databases">
        <title>Xenorhabdus taiwanensis sp. nov., a symbiotic bacterium associated with the entomopathogenic nematode Steinernema taiwanensis.</title>
        <authorList>
            <person name="Tseng C.T."/>
            <person name="Shu H.Y."/>
            <person name="Chen M.H."/>
            <person name="Fang Y.J."/>
            <person name="Wu T.L."/>
            <person name="Lin Y.C."/>
            <person name="Huang C.J."/>
        </authorList>
    </citation>
    <scope>NUCLEOTIDE SEQUENCE [LARGE SCALE GENOMIC DNA]</scope>
    <source>
        <strain evidence="2 3">TCT-1</strain>
    </source>
</reference>
<dbReference type="EMBL" id="AP028978">
    <property type="protein sequence ID" value="BET97698.1"/>
    <property type="molecule type" value="Genomic_DNA"/>
</dbReference>
<name>A0ABN7C5Q8_9GAMM</name>
<protein>
    <recommendedName>
        <fullName evidence="4">Phage protein</fullName>
    </recommendedName>
</protein>
<dbReference type="RefSeq" id="WP_374053716.1">
    <property type="nucleotide sequence ID" value="NZ_AP028978.1"/>
</dbReference>